<evidence type="ECO:0000313" key="2">
    <source>
        <dbReference type="EMBL" id="CAD6492449.1"/>
    </source>
</evidence>
<gene>
    <name evidence="2" type="ORF">EMLJLAPB_00283</name>
    <name evidence="1" type="ORF">FFODKBPE_00037</name>
</gene>
<dbReference type="AlphaFoldDB" id="A0A811TAG0"/>
<comment type="caution">
    <text evidence="2">The sequence shown here is derived from an EMBL/GenBank/DDBJ whole genome shotgun (WGS) entry which is preliminary data.</text>
</comment>
<sequence>MTENEGHNISIVDTILNKMISNLRKREEFDEETISNFQTLFENGDLTKAKKIIDTLKDARGEDLETN</sequence>
<reference evidence="2" key="1">
    <citation type="submission" date="2020-10" db="EMBL/GenBank/DDBJ databases">
        <authorList>
            <person name="Hahn C.J."/>
            <person name="Laso-Perez R."/>
            <person name="Vulcano F."/>
            <person name="Vaziourakis K.-M."/>
            <person name="Stokke R."/>
            <person name="Steen I.H."/>
            <person name="Teske A."/>
            <person name="Boetius A."/>
            <person name="Liebeke M."/>
            <person name="Amann R."/>
            <person name="Knittel K."/>
        </authorList>
    </citation>
    <scope>NUCLEOTIDE SEQUENCE</scope>
    <source>
        <strain evidence="2">Gfbio:e3339647-f889-4370-9287-4fb5cb688e4c:AG392D22_GoMArc1</strain>
        <strain evidence="1">Gfbio:e3339647-f889-4370-9287-4fb5cb688e4c:AG394J04_GoMArc1</strain>
    </source>
</reference>
<evidence type="ECO:0000313" key="1">
    <source>
        <dbReference type="EMBL" id="CAD6490896.1"/>
    </source>
</evidence>
<accession>A0A811TAG0</accession>
<dbReference type="Proteomes" id="UP000634805">
    <property type="component" value="Unassembled WGS sequence"/>
</dbReference>
<evidence type="ECO:0000313" key="3">
    <source>
        <dbReference type="Proteomes" id="UP000634805"/>
    </source>
</evidence>
<dbReference type="Proteomes" id="UP000603056">
    <property type="component" value="Unassembled WGS sequence"/>
</dbReference>
<organism evidence="2 3">
    <name type="scientific">Candidatus Argoarchaeum ethanivorans</name>
    <dbReference type="NCBI Taxonomy" id="2608793"/>
    <lineage>
        <taxon>Archaea</taxon>
        <taxon>Methanobacteriati</taxon>
        <taxon>Methanobacteriota</taxon>
        <taxon>Stenosarchaea group</taxon>
        <taxon>Methanomicrobia</taxon>
        <taxon>Methanosarcinales</taxon>
        <taxon>Methanosarcinales incertae sedis</taxon>
        <taxon>GOM Arc I cluster</taxon>
        <taxon>Candidatus Argoarchaeum</taxon>
    </lineage>
</organism>
<name>A0A811TAG0_9EURY</name>
<proteinExistence type="predicted"/>
<protein>
    <submittedName>
        <fullName evidence="2">Uncharacterized protein</fullName>
    </submittedName>
</protein>
<dbReference type="EMBL" id="CAJHIP010000001">
    <property type="protein sequence ID" value="CAD6490896.1"/>
    <property type="molecule type" value="Genomic_DNA"/>
</dbReference>
<dbReference type="EMBL" id="CAJHIS010000005">
    <property type="protein sequence ID" value="CAD6492449.1"/>
    <property type="molecule type" value="Genomic_DNA"/>
</dbReference>